<dbReference type="EMBL" id="GBXM01081944">
    <property type="protein sequence ID" value="JAH26633.1"/>
    <property type="molecule type" value="Transcribed_RNA"/>
</dbReference>
<feature type="chain" id="PRO_5002431633" evidence="1">
    <location>
        <begin position="23"/>
        <end position="48"/>
    </location>
</feature>
<accession>A0A0E9RE64</accession>
<reference evidence="2" key="2">
    <citation type="journal article" date="2015" name="Fish Shellfish Immunol.">
        <title>Early steps in the European eel (Anguilla anguilla)-Vibrio vulnificus interaction in the gills: Role of the RtxA13 toxin.</title>
        <authorList>
            <person name="Callol A."/>
            <person name="Pajuelo D."/>
            <person name="Ebbesson L."/>
            <person name="Teles M."/>
            <person name="MacKenzie S."/>
            <person name="Amaro C."/>
        </authorList>
    </citation>
    <scope>NUCLEOTIDE SEQUENCE</scope>
</reference>
<evidence type="ECO:0000313" key="2">
    <source>
        <dbReference type="EMBL" id="JAH26633.1"/>
    </source>
</evidence>
<reference evidence="2" key="1">
    <citation type="submission" date="2014-11" db="EMBL/GenBank/DDBJ databases">
        <authorList>
            <person name="Amaro Gonzalez C."/>
        </authorList>
    </citation>
    <scope>NUCLEOTIDE SEQUENCE</scope>
</reference>
<dbReference type="AlphaFoldDB" id="A0A0E9RE64"/>
<name>A0A0E9RE64_ANGAN</name>
<keyword evidence="1" id="KW-0732">Signal</keyword>
<evidence type="ECO:0000256" key="1">
    <source>
        <dbReference type="SAM" id="SignalP"/>
    </source>
</evidence>
<sequence>MLWFTIKYLPFLLVIQPKRAWASESCVCKTSSENSRAIKRNSYRFTLS</sequence>
<proteinExistence type="predicted"/>
<protein>
    <submittedName>
        <fullName evidence="2">Uncharacterized protein</fullName>
    </submittedName>
</protein>
<feature type="signal peptide" evidence="1">
    <location>
        <begin position="1"/>
        <end position="22"/>
    </location>
</feature>
<organism evidence="2">
    <name type="scientific">Anguilla anguilla</name>
    <name type="common">European freshwater eel</name>
    <name type="synonym">Muraena anguilla</name>
    <dbReference type="NCBI Taxonomy" id="7936"/>
    <lineage>
        <taxon>Eukaryota</taxon>
        <taxon>Metazoa</taxon>
        <taxon>Chordata</taxon>
        <taxon>Craniata</taxon>
        <taxon>Vertebrata</taxon>
        <taxon>Euteleostomi</taxon>
        <taxon>Actinopterygii</taxon>
        <taxon>Neopterygii</taxon>
        <taxon>Teleostei</taxon>
        <taxon>Anguilliformes</taxon>
        <taxon>Anguillidae</taxon>
        <taxon>Anguilla</taxon>
    </lineage>
</organism>